<dbReference type="PANTHER" id="PTHR43537">
    <property type="entry name" value="TRANSCRIPTIONAL REGULATOR, GNTR FAMILY"/>
    <property type="match status" value="1"/>
</dbReference>
<evidence type="ECO:0000313" key="5">
    <source>
        <dbReference type="EMBL" id="MFC5712763.1"/>
    </source>
</evidence>
<gene>
    <name evidence="5" type="ORF">ACFPU1_08215</name>
</gene>
<feature type="domain" description="HTH gntR-type" evidence="4">
    <location>
        <begin position="11"/>
        <end position="79"/>
    </location>
</feature>
<comment type="caution">
    <text evidence="5">The sequence shown here is derived from an EMBL/GenBank/DDBJ whole genome shotgun (WGS) entry which is preliminary data.</text>
</comment>
<dbReference type="Proteomes" id="UP001596142">
    <property type="component" value="Unassembled WGS sequence"/>
</dbReference>
<reference evidence="6" key="1">
    <citation type="journal article" date="2019" name="Int. J. Syst. Evol. Microbiol.">
        <title>The Global Catalogue of Microorganisms (GCM) 10K type strain sequencing project: providing services to taxonomists for standard genome sequencing and annotation.</title>
        <authorList>
            <consortium name="The Broad Institute Genomics Platform"/>
            <consortium name="The Broad Institute Genome Sequencing Center for Infectious Disease"/>
            <person name="Wu L."/>
            <person name="Ma J."/>
        </authorList>
    </citation>
    <scope>NUCLEOTIDE SEQUENCE [LARGE SCALE GENOMIC DNA]</scope>
    <source>
        <strain evidence="6">CECT 7184</strain>
    </source>
</reference>
<evidence type="ECO:0000256" key="3">
    <source>
        <dbReference type="ARBA" id="ARBA00023163"/>
    </source>
</evidence>
<dbReference type="PRINTS" id="PR00035">
    <property type="entry name" value="HTHGNTR"/>
</dbReference>
<dbReference type="InterPro" id="IPR036390">
    <property type="entry name" value="WH_DNA-bd_sf"/>
</dbReference>
<dbReference type="Gene3D" id="1.20.120.530">
    <property type="entry name" value="GntR ligand-binding domain-like"/>
    <property type="match status" value="1"/>
</dbReference>
<keyword evidence="2" id="KW-0238">DNA-binding</keyword>
<organism evidence="5 6">
    <name type="scientific">Thalassorhabdus alkalitolerans</name>
    <dbReference type="NCBI Taxonomy" id="2282697"/>
    <lineage>
        <taxon>Bacteria</taxon>
        <taxon>Bacillati</taxon>
        <taxon>Bacillota</taxon>
        <taxon>Bacilli</taxon>
        <taxon>Bacillales</taxon>
        <taxon>Bacillaceae</taxon>
        <taxon>Thalassorhabdus</taxon>
    </lineage>
</organism>
<keyword evidence="1" id="KW-0805">Transcription regulation</keyword>
<dbReference type="RefSeq" id="WP_385943693.1">
    <property type="nucleotide sequence ID" value="NZ_JBHSPG010000023.1"/>
</dbReference>
<evidence type="ECO:0000313" key="6">
    <source>
        <dbReference type="Proteomes" id="UP001596142"/>
    </source>
</evidence>
<accession>A0ABW0YNP9</accession>
<evidence type="ECO:0000256" key="1">
    <source>
        <dbReference type="ARBA" id="ARBA00023015"/>
    </source>
</evidence>
<dbReference type="Gene3D" id="1.10.10.10">
    <property type="entry name" value="Winged helix-like DNA-binding domain superfamily/Winged helix DNA-binding domain"/>
    <property type="match status" value="1"/>
</dbReference>
<dbReference type="SUPFAM" id="SSF46785">
    <property type="entry name" value="Winged helix' DNA-binding domain"/>
    <property type="match status" value="1"/>
</dbReference>
<dbReference type="SUPFAM" id="SSF48008">
    <property type="entry name" value="GntR ligand-binding domain-like"/>
    <property type="match status" value="1"/>
</dbReference>
<name>A0ABW0YNP9_9BACI</name>
<dbReference type="PANTHER" id="PTHR43537:SF54">
    <property type="entry name" value="TRANSCRIPTIONAL REGULATOR, GNTR FAMILY"/>
    <property type="match status" value="1"/>
</dbReference>
<dbReference type="CDD" id="cd07377">
    <property type="entry name" value="WHTH_GntR"/>
    <property type="match status" value="1"/>
</dbReference>
<sequence length="226" mass="26019">MAVMMIMSSQEKVYIEVIKEINRMIHTNGLKSGDKLPSEREMSDRLHVGRSSVREAFRSLELLDLIETRRGEGTFMKEAGGKRLVEIIASFILKDEKARRDLAETRKVVEVEALRLACCRARQEEIEELEDLLASYEGKVKCGTLPLEEDYLFHKKIVKLSGNHLMHQIWIPLVEYTKAALKESLSRPGRPLYSYEEHVQIYKALKSRDEDKAIKALSDHLENSAF</sequence>
<dbReference type="SMART" id="SM00345">
    <property type="entry name" value="HTH_GNTR"/>
    <property type="match status" value="1"/>
</dbReference>
<keyword evidence="6" id="KW-1185">Reference proteome</keyword>
<keyword evidence="3" id="KW-0804">Transcription</keyword>
<dbReference type="Pfam" id="PF07729">
    <property type="entry name" value="FCD"/>
    <property type="match status" value="1"/>
</dbReference>
<evidence type="ECO:0000256" key="2">
    <source>
        <dbReference type="ARBA" id="ARBA00023125"/>
    </source>
</evidence>
<dbReference type="EMBL" id="JBHSOZ010000003">
    <property type="protein sequence ID" value="MFC5712763.1"/>
    <property type="molecule type" value="Genomic_DNA"/>
</dbReference>
<dbReference type="Pfam" id="PF00392">
    <property type="entry name" value="GntR"/>
    <property type="match status" value="1"/>
</dbReference>
<dbReference type="InterPro" id="IPR008920">
    <property type="entry name" value="TF_FadR/GntR_C"/>
</dbReference>
<evidence type="ECO:0000259" key="4">
    <source>
        <dbReference type="PROSITE" id="PS50949"/>
    </source>
</evidence>
<dbReference type="InterPro" id="IPR036388">
    <property type="entry name" value="WH-like_DNA-bd_sf"/>
</dbReference>
<dbReference type="InterPro" id="IPR000524">
    <property type="entry name" value="Tscrpt_reg_HTH_GntR"/>
</dbReference>
<dbReference type="PROSITE" id="PS50949">
    <property type="entry name" value="HTH_GNTR"/>
    <property type="match status" value="1"/>
</dbReference>
<dbReference type="InterPro" id="IPR011711">
    <property type="entry name" value="GntR_C"/>
</dbReference>
<dbReference type="SMART" id="SM00895">
    <property type="entry name" value="FCD"/>
    <property type="match status" value="1"/>
</dbReference>
<proteinExistence type="predicted"/>
<protein>
    <submittedName>
        <fullName evidence="5">FadR/GntR family transcriptional regulator</fullName>
    </submittedName>
</protein>